<keyword evidence="3 9" id="KW-0227">DNA damage</keyword>
<evidence type="ECO:0000256" key="4">
    <source>
        <dbReference type="ARBA" id="ARBA00022801"/>
    </source>
</evidence>
<dbReference type="Proteomes" id="UP000033428">
    <property type="component" value="Unassembled WGS sequence"/>
</dbReference>
<evidence type="ECO:0000256" key="5">
    <source>
        <dbReference type="ARBA" id="ARBA00022806"/>
    </source>
</evidence>
<keyword evidence="5" id="KW-0347">Helicase</keyword>
<evidence type="ECO:0000313" key="13">
    <source>
        <dbReference type="Proteomes" id="UP000033428"/>
    </source>
</evidence>
<dbReference type="PANTHER" id="PTHR47964:SF1">
    <property type="entry name" value="ATP-DEPENDENT DNA HELICASE HOMOLOG RECG, CHLOROPLASTIC"/>
    <property type="match status" value="1"/>
</dbReference>
<comment type="subcellular location">
    <subcellularLocation>
        <location evidence="9">Cytoplasm</location>
    </subcellularLocation>
</comment>
<dbReference type="SUPFAM" id="SSF52540">
    <property type="entry name" value="P-loop containing nucleoside triphosphate hydrolases"/>
    <property type="match status" value="3"/>
</dbReference>
<dbReference type="Pfam" id="PF02559">
    <property type="entry name" value="CarD_TRCF_RID"/>
    <property type="match status" value="1"/>
</dbReference>
<evidence type="ECO:0000259" key="11">
    <source>
        <dbReference type="PROSITE" id="PS51194"/>
    </source>
</evidence>
<proteinExistence type="inferred from homology"/>
<evidence type="ECO:0000256" key="7">
    <source>
        <dbReference type="ARBA" id="ARBA00023125"/>
    </source>
</evidence>
<protein>
    <recommendedName>
        <fullName evidence="9">Transcription-repair-coupling factor</fullName>
        <shortName evidence="9">TRCF</shortName>
        <ecNumber evidence="9">3.6.4.-</ecNumber>
    </recommendedName>
</protein>
<dbReference type="InterPro" id="IPR011545">
    <property type="entry name" value="DEAD/DEAH_box_helicase_dom"/>
</dbReference>
<dbReference type="InterPro" id="IPR001650">
    <property type="entry name" value="Helicase_C-like"/>
</dbReference>
<evidence type="ECO:0000259" key="10">
    <source>
        <dbReference type="PROSITE" id="PS51192"/>
    </source>
</evidence>
<dbReference type="GO" id="GO:0005524">
    <property type="term" value="F:ATP binding"/>
    <property type="evidence" value="ECO:0007669"/>
    <property type="project" value="UniProtKB-UniRule"/>
</dbReference>
<dbReference type="Pfam" id="PF17757">
    <property type="entry name" value="UvrB_inter"/>
    <property type="match status" value="1"/>
</dbReference>
<dbReference type="InterPro" id="IPR047112">
    <property type="entry name" value="RecG/Mfd"/>
</dbReference>
<dbReference type="AlphaFoldDB" id="A0A0F0CQN9"/>
<dbReference type="Gene3D" id="3.40.50.300">
    <property type="entry name" value="P-loop containing nucleotide triphosphate hydrolases"/>
    <property type="match status" value="2"/>
</dbReference>
<keyword evidence="6 9" id="KW-0067">ATP-binding</keyword>
<keyword evidence="2 9" id="KW-0547">Nucleotide-binding</keyword>
<dbReference type="EMBL" id="JYNY01000114">
    <property type="protein sequence ID" value="KJJ85597.1"/>
    <property type="molecule type" value="Genomic_DNA"/>
</dbReference>
<dbReference type="InterPro" id="IPR003711">
    <property type="entry name" value="CarD-like/TRCF_RID"/>
</dbReference>
<dbReference type="InterPro" id="IPR004576">
    <property type="entry name" value="Mfd"/>
</dbReference>
<keyword evidence="8 9" id="KW-0234">DNA repair</keyword>
<dbReference type="SMART" id="SM00490">
    <property type="entry name" value="HELICc"/>
    <property type="match status" value="1"/>
</dbReference>
<comment type="function">
    <text evidence="9">Couples transcription and DNA repair by recognizing RNA polymerase (RNAP) stalled at DNA lesions. Mediates ATP-dependent release of RNAP and its truncated transcript from the DNA, and recruitment of nucleotide excision repair machinery to the damaged site.</text>
</comment>
<dbReference type="InterPro" id="IPR027417">
    <property type="entry name" value="P-loop_NTPase"/>
</dbReference>
<dbReference type="Gene3D" id="2.40.10.170">
    <property type="match status" value="1"/>
</dbReference>
<sequence>MFDSLKLYVEENIDIEQVFKTLDNYGYLRTKNVSSEGDYSLKGDTLIIYPATFEYPVRIDLDDTKILSIKSVELLSFRTIDSHSAVIILPIGTLRRTKIKKDPILMGEKPINSFIDIEPGDFVVHVDYGIGKYHGIVKMREGAKLKERIFIEYKGGDKLYVAIEDIHKIQRYVAFHRKPPELNSLKGTAWENTKKRAVNSIAKIAEDLLELQAKRESTKAFAFSKDTEWQKEMEKKFPFKETPDQLKAVIDVKHDLEKARPMDRLLCGDVGYGKTEVALRAAFKVMMDNKQVALLVPTTILAEQHADTFQKRLKDYPLKIKMLNRFCSSQEEREVTKGLKTGAVDMVIGTHRLLSKDIIFKDLGLLIIDEEQRFGVRQKETIKKMKVNVDILTLTATPIPRTLYLSLMGGKDISMIETPPLARHPIETEIISYDKEIISNAIKLELERGGQVYYVHNRVETIDRVATEVRKMAPSAKILVGHGQMNPKSLEKTILSFMHGEVDILVCTTIIESGIDIPNANTMIVNNADKFGLADLYQLRGRIGRFDRQAYAYLVVRDMDILTTDVLERLSAIKKYQELGSGFKIAMRDLEMRGAGNILGVEQSGFIDLVGFDLYCRLLSGEIERQKKLLSMISKMD</sequence>
<organism evidence="12 13">
    <name type="scientific">Candidatus Omnitrophus magneticus</name>
    <dbReference type="NCBI Taxonomy" id="1609969"/>
    <lineage>
        <taxon>Bacteria</taxon>
        <taxon>Pseudomonadati</taxon>
        <taxon>Candidatus Omnitrophota</taxon>
        <taxon>Candidatus Omnitrophus</taxon>
    </lineage>
</organism>
<dbReference type="HAMAP" id="MF_00969">
    <property type="entry name" value="TRCF"/>
    <property type="match status" value="1"/>
</dbReference>
<dbReference type="GO" id="GO:0006355">
    <property type="term" value="P:regulation of DNA-templated transcription"/>
    <property type="evidence" value="ECO:0007669"/>
    <property type="project" value="UniProtKB-UniRule"/>
</dbReference>
<accession>A0A0F0CQN9</accession>
<dbReference type="GO" id="GO:0003684">
    <property type="term" value="F:damaged DNA binding"/>
    <property type="evidence" value="ECO:0007669"/>
    <property type="project" value="InterPro"/>
</dbReference>
<comment type="similarity">
    <text evidence="9">In the N-terminal section; belongs to the UvrB family.</text>
</comment>
<dbReference type="GO" id="GO:0016787">
    <property type="term" value="F:hydrolase activity"/>
    <property type="evidence" value="ECO:0007669"/>
    <property type="project" value="UniProtKB-KW"/>
</dbReference>
<evidence type="ECO:0000256" key="2">
    <source>
        <dbReference type="ARBA" id="ARBA00022741"/>
    </source>
</evidence>
<reference evidence="12 13" key="1">
    <citation type="submission" date="2015-02" db="EMBL/GenBank/DDBJ databases">
        <title>Single-cell genomics of uncultivated deep-branching MTB reveals a conserved set of magnetosome genes.</title>
        <authorList>
            <person name="Kolinko S."/>
            <person name="Richter M."/>
            <person name="Glockner F.O."/>
            <person name="Brachmann A."/>
            <person name="Schuler D."/>
        </authorList>
    </citation>
    <scope>NUCLEOTIDE SEQUENCE [LARGE SCALE GENOMIC DNA]</scope>
    <source>
        <strain evidence="12">SKK-01</strain>
    </source>
</reference>
<keyword evidence="4 9" id="KW-0378">Hydrolase</keyword>
<dbReference type="NCBIfam" id="TIGR00580">
    <property type="entry name" value="mfd"/>
    <property type="match status" value="1"/>
</dbReference>
<name>A0A0F0CQN9_9BACT</name>
<dbReference type="Pfam" id="PF00271">
    <property type="entry name" value="Helicase_C"/>
    <property type="match status" value="1"/>
</dbReference>
<dbReference type="Gene3D" id="3.30.2060.10">
    <property type="entry name" value="Penicillin-binding protein 1b domain"/>
    <property type="match status" value="1"/>
</dbReference>
<dbReference type="GO" id="GO:0003678">
    <property type="term" value="F:DNA helicase activity"/>
    <property type="evidence" value="ECO:0007669"/>
    <property type="project" value="TreeGrafter"/>
</dbReference>
<dbReference type="GO" id="GO:0000716">
    <property type="term" value="P:transcription-coupled nucleotide-excision repair, DNA damage recognition"/>
    <property type="evidence" value="ECO:0007669"/>
    <property type="project" value="UniProtKB-UniRule"/>
</dbReference>
<dbReference type="PATRIC" id="fig|1609969.3.peg.604"/>
<dbReference type="PROSITE" id="PS51192">
    <property type="entry name" value="HELICASE_ATP_BIND_1"/>
    <property type="match status" value="1"/>
</dbReference>
<evidence type="ECO:0000256" key="6">
    <source>
        <dbReference type="ARBA" id="ARBA00022840"/>
    </source>
</evidence>
<dbReference type="InterPro" id="IPR014001">
    <property type="entry name" value="Helicase_ATP-bd"/>
</dbReference>
<comment type="similarity">
    <text evidence="9">In the C-terminal section; belongs to the helicase family. RecG subfamily.</text>
</comment>
<dbReference type="PANTHER" id="PTHR47964">
    <property type="entry name" value="ATP-DEPENDENT DNA HELICASE HOMOLOG RECG, CHLOROPLASTIC"/>
    <property type="match status" value="1"/>
</dbReference>
<dbReference type="EC" id="3.6.4.-" evidence="9"/>
<gene>
    <name evidence="9" type="primary">mfd</name>
    <name evidence="12" type="ORF">OMAG_000552</name>
</gene>
<dbReference type="Pfam" id="PF00270">
    <property type="entry name" value="DEAD"/>
    <property type="match status" value="1"/>
</dbReference>
<dbReference type="SMART" id="SM00487">
    <property type="entry name" value="DEXDc"/>
    <property type="match status" value="1"/>
</dbReference>
<dbReference type="SMART" id="SM01058">
    <property type="entry name" value="CarD_TRCF"/>
    <property type="match status" value="1"/>
</dbReference>
<evidence type="ECO:0000256" key="9">
    <source>
        <dbReference type="HAMAP-Rule" id="MF_00969"/>
    </source>
</evidence>
<evidence type="ECO:0000256" key="1">
    <source>
        <dbReference type="ARBA" id="ARBA00022490"/>
    </source>
</evidence>
<keyword evidence="1 9" id="KW-0963">Cytoplasm</keyword>
<dbReference type="CDD" id="cd17991">
    <property type="entry name" value="DEXHc_TRCF"/>
    <property type="match status" value="1"/>
</dbReference>
<feature type="domain" description="Helicase ATP-binding" evidence="10">
    <location>
        <begin position="255"/>
        <end position="416"/>
    </location>
</feature>
<dbReference type="PROSITE" id="PS51194">
    <property type="entry name" value="HELICASE_CTER"/>
    <property type="match status" value="1"/>
</dbReference>
<keyword evidence="13" id="KW-1185">Reference proteome</keyword>
<feature type="domain" description="Helicase C-terminal" evidence="11">
    <location>
        <begin position="425"/>
        <end position="591"/>
    </location>
</feature>
<evidence type="ECO:0000256" key="3">
    <source>
        <dbReference type="ARBA" id="ARBA00022763"/>
    </source>
</evidence>
<keyword evidence="7 9" id="KW-0238">DNA-binding</keyword>
<dbReference type="InterPro" id="IPR041471">
    <property type="entry name" value="UvrB_inter"/>
</dbReference>
<dbReference type="GO" id="GO:0005737">
    <property type="term" value="C:cytoplasm"/>
    <property type="evidence" value="ECO:0007669"/>
    <property type="project" value="UniProtKB-SubCell"/>
</dbReference>
<evidence type="ECO:0000313" key="12">
    <source>
        <dbReference type="EMBL" id="KJJ85597.1"/>
    </source>
</evidence>
<comment type="caution">
    <text evidence="12">The sequence shown here is derived from an EMBL/GenBank/DDBJ whole genome shotgun (WGS) entry which is preliminary data.</text>
</comment>
<evidence type="ECO:0000256" key="8">
    <source>
        <dbReference type="ARBA" id="ARBA00023204"/>
    </source>
</evidence>